<dbReference type="GO" id="GO:0009451">
    <property type="term" value="P:RNA modification"/>
    <property type="evidence" value="ECO:0000318"/>
    <property type="project" value="GO_Central"/>
</dbReference>
<evidence type="ECO:0000256" key="2">
    <source>
        <dbReference type="PROSITE-ProRule" id="PRU00708"/>
    </source>
</evidence>
<dbReference type="InterPro" id="IPR011990">
    <property type="entry name" value="TPR-like_helical_dom_sf"/>
</dbReference>
<dbReference type="OMA" id="KFAHRRS"/>
<gene>
    <name evidence="4" type="ORF">TCM_036237</name>
</gene>
<dbReference type="EMBL" id="CM001886">
    <property type="protein sequence ID" value="EOY17079.1"/>
    <property type="molecule type" value="Genomic_DNA"/>
</dbReference>
<dbReference type="eggNOG" id="KOG4197">
    <property type="taxonomic scope" value="Eukaryota"/>
</dbReference>
<dbReference type="HOGENOM" id="CLU_002706_15_6_1"/>
<feature type="repeat" description="PPR" evidence="2">
    <location>
        <begin position="240"/>
        <end position="274"/>
    </location>
</feature>
<accession>A0A061FRB9</accession>
<dbReference type="Gramene" id="EOY17079">
    <property type="protein sequence ID" value="EOY17079"/>
    <property type="gene ID" value="TCM_036237"/>
</dbReference>
<dbReference type="AlphaFoldDB" id="A0A061FRB9"/>
<keyword evidence="5" id="KW-1185">Reference proteome</keyword>
<evidence type="ECO:0000256" key="1">
    <source>
        <dbReference type="ARBA" id="ARBA00022737"/>
    </source>
</evidence>
<evidence type="ECO:0000256" key="3">
    <source>
        <dbReference type="SAM" id="MobiDB-lite"/>
    </source>
</evidence>
<dbReference type="InterPro" id="IPR002885">
    <property type="entry name" value="PPR_rpt"/>
</dbReference>
<dbReference type="GO" id="GO:0003723">
    <property type="term" value="F:RNA binding"/>
    <property type="evidence" value="ECO:0000318"/>
    <property type="project" value="GO_Central"/>
</dbReference>
<dbReference type="InterPro" id="IPR046960">
    <property type="entry name" value="PPR_At4g14850-like_plant"/>
</dbReference>
<dbReference type="STRING" id="3641.A0A061FRB9"/>
<evidence type="ECO:0000313" key="5">
    <source>
        <dbReference type="Proteomes" id="UP000026915"/>
    </source>
</evidence>
<organism evidence="4 5">
    <name type="scientific">Theobroma cacao</name>
    <name type="common">Cacao</name>
    <name type="synonym">Cocoa</name>
    <dbReference type="NCBI Taxonomy" id="3641"/>
    <lineage>
        <taxon>Eukaryota</taxon>
        <taxon>Viridiplantae</taxon>
        <taxon>Streptophyta</taxon>
        <taxon>Embryophyta</taxon>
        <taxon>Tracheophyta</taxon>
        <taxon>Spermatophyta</taxon>
        <taxon>Magnoliopsida</taxon>
        <taxon>eudicotyledons</taxon>
        <taxon>Gunneridae</taxon>
        <taxon>Pentapetalae</taxon>
        <taxon>rosids</taxon>
        <taxon>malvids</taxon>
        <taxon>Malvales</taxon>
        <taxon>Malvaceae</taxon>
        <taxon>Byttnerioideae</taxon>
        <taxon>Theobroma</taxon>
    </lineage>
</organism>
<dbReference type="InParanoid" id="A0A061FRB9"/>
<name>A0A061FRB9_THECC</name>
<dbReference type="Gene3D" id="1.25.40.10">
    <property type="entry name" value="Tetratricopeptide repeat domain"/>
    <property type="match status" value="3"/>
</dbReference>
<proteinExistence type="predicted"/>
<dbReference type="Proteomes" id="UP000026915">
    <property type="component" value="Chromosome 8"/>
</dbReference>
<dbReference type="PROSITE" id="PS51375">
    <property type="entry name" value="PPR"/>
    <property type="match status" value="1"/>
</dbReference>
<dbReference type="PANTHER" id="PTHR47926">
    <property type="entry name" value="PENTATRICOPEPTIDE REPEAT-CONTAINING PROTEIN"/>
    <property type="match status" value="1"/>
</dbReference>
<protein>
    <submittedName>
        <fullName evidence="4">Pentatricopeptide repeat (PPR-like) superfamily protein, putative</fullName>
    </submittedName>
</protein>
<keyword evidence="1" id="KW-0677">Repeat</keyword>
<evidence type="ECO:0000313" key="4">
    <source>
        <dbReference type="EMBL" id="EOY17079.1"/>
    </source>
</evidence>
<sequence>MECNQSSSLSFCLRSSPPNPLFYRNNQFSRIKASARSPLKPQKDSTKFAHRRSPPPFFEKNAFSSSLPLHTKNPHAIYKDIQRFARQNKLKEALAILDYVDHQGIPVNPTSFSSLLAACVRSKSLADGRQIHAHIRTNGLENNEFLRTVISGKKRYLDVLSTYSEMRLLAVKLNVYTFSTVLKSFAGSSAFRQGLKTHALLIKNGFIDSSMLRTGLIDFYFKCGKIKLTCRVFEEIPERDIVLWGAMIAGFAYNRMQKEALSYVRWMISAGIYPNFVILTTILPVIGEVWARKLGREVHAYVVKTKSYSKQLVIQSGLVDMLDQALRSVVWMQQEGFKPDVVTVATILPVCAELRALCHGKQIHAYAIKNCFLPNVSIVTSLMIMYSKCGVLDYSLKLFNALSVFRLMQFSKHRPDSVAMARMLNVCSELRAVKLGKEIHGQVLKKDFESIPFVSVEVVKMYGSCGLISSAKLVFDAVPVKGSMTKFEESLKDDIAPNGTIKSIKPRTSSNRNFKVKLRVSQFMDDSKW</sequence>
<reference evidence="4 5" key="1">
    <citation type="journal article" date="2013" name="Genome Biol.">
        <title>The genome sequence of the most widely cultivated cacao type and its use to identify candidate genes regulating pod color.</title>
        <authorList>
            <person name="Motamayor J.C."/>
            <person name="Mockaitis K."/>
            <person name="Schmutz J."/>
            <person name="Haiminen N."/>
            <person name="Iii D.L."/>
            <person name="Cornejo O."/>
            <person name="Findley S.D."/>
            <person name="Zheng P."/>
            <person name="Utro F."/>
            <person name="Royaert S."/>
            <person name="Saski C."/>
            <person name="Jenkins J."/>
            <person name="Podicheti R."/>
            <person name="Zhao M."/>
            <person name="Scheffler B.E."/>
            <person name="Stack J.C."/>
            <person name="Feltus F.A."/>
            <person name="Mustiga G.M."/>
            <person name="Amores F."/>
            <person name="Phillips W."/>
            <person name="Marelli J.P."/>
            <person name="May G.D."/>
            <person name="Shapiro H."/>
            <person name="Ma J."/>
            <person name="Bustamante C.D."/>
            <person name="Schnell R.J."/>
            <person name="Main D."/>
            <person name="Gilbert D."/>
            <person name="Parida L."/>
            <person name="Kuhn D.N."/>
        </authorList>
    </citation>
    <scope>NUCLEOTIDE SEQUENCE [LARGE SCALE GENOMIC DNA]</scope>
    <source>
        <strain evidence="5">cv. Matina 1-6</strain>
    </source>
</reference>
<feature type="region of interest" description="Disordered" evidence="3">
    <location>
        <begin position="33"/>
        <end position="54"/>
    </location>
</feature>